<proteinExistence type="predicted"/>
<dbReference type="RefSeq" id="XP_010259172.1">
    <property type="nucleotide sequence ID" value="XM_010260870.1"/>
</dbReference>
<dbReference type="KEGG" id="nnu:104598690"/>
<dbReference type="AlphaFoldDB" id="A0A1U8A307"/>
<organism evidence="1 2">
    <name type="scientific">Nelumbo nucifera</name>
    <name type="common">Sacred lotus</name>
    <dbReference type="NCBI Taxonomy" id="4432"/>
    <lineage>
        <taxon>Eukaryota</taxon>
        <taxon>Viridiplantae</taxon>
        <taxon>Streptophyta</taxon>
        <taxon>Embryophyta</taxon>
        <taxon>Tracheophyta</taxon>
        <taxon>Spermatophyta</taxon>
        <taxon>Magnoliopsida</taxon>
        <taxon>Proteales</taxon>
        <taxon>Nelumbonaceae</taxon>
        <taxon>Nelumbo</taxon>
    </lineage>
</organism>
<keyword evidence="1" id="KW-1185">Reference proteome</keyword>
<dbReference type="GeneID" id="104598690"/>
<gene>
    <name evidence="2" type="primary">LOC104598690</name>
</gene>
<protein>
    <submittedName>
        <fullName evidence="2">Uncharacterized protein LOC104598690</fullName>
    </submittedName>
</protein>
<accession>A0A1U8A307</accession>
<reference evidence="2" key="1">
    <citation type="submission" date="2025-08" db="UniProtKB">
        <authorList>
            <consortium name="RefSeq"/>
        </authorList>
    </citation>
    <scope>IDENTIFICATION</scope>
</reference>
<dbReference type="Proteomes" id="UP000189703">
    <property type="component" value="Unplaced"/>
</dbReference>
<sequence length="207" mass="23322">MVLNVSLSNYTVVENDAKPIVDLLSVDHHSAFGTTSVQWLSYKRASEVVFIFRFGRRQRCKRIPKWVPYHFRLTQSVEDGGLFAVTEIIGGLQQGHNYLWGQHNAPWKRSLSSLRNHHRPVSFRASKDAIYDKSLIKLVDIFISSPMSSSIPWVFGSSQVGVLKLNFKGSALGSHGVAGIGGRDQGKGCQHGLGFQWPNWYYRFLKG</sequence>
<dbReference type="InParanoid" id="A0A1U8A307"/>
<evidence type="ECO:0000313" key="2">
    <source>
        <dbReference type="RefSeq" id="XP_010259172.1"/>
    </source>
</evidence>
<evidence type="ECO:0000313" key="1">
    <source>
        <dbReference type="Proteomes" id="UP000189703"/>
    </source>
</evidence>
<name>A0A1U8A307_NELNU</name>